<dbReference type="Proteomes" id="UP000437736">
    <property type="component" value="Unassembled WGS sequence"/>
</dbReference>
<gene>
    <name evidence="2" type="ORF">GHK86_17935</name>
</gene>
<evidence type="ECO:0000313" key="2">
    <source>
        <dbReference type="EMBL" id="MST34594.1"/>
    </source>
</evidence>
<feature type="domain" description="Pvc16 N-terminal" evidence="1">
    <location>
        <begin position="4"/>
        <end position="178"/>
    </location>
</feature>
<dbReference type="EMBL" id="WJHE01001089">
    <property type="protein sequence ID" value="MST34594.1"/>
    <property type="molecule type" value="Genomic_DNA"/>
</dbReference>
<accession>A0ABW9QY54</accession>
<protein>
    <submittedName>
        <fullName evidence="2">DUF4255 domain-containing protein</fullName>
    </submittedName>
</protein>
<comment type="caution">
    <text evidence="2">The sequence shown here is derived from an EMBL/GenBank/DDBJ whole genome shotgun (WGS) entry which is preliminary data.</text>
</comment>
<evidence type="ECO:0000259" key="1">
    <source>
        <dbReference type="Pfam" id="PF14065"/>
    </source>
</evidence>
<evidence type="ECO:0000313" key="3">
    <source>
        <dbReference type="Proteomes" id="UP000437736"/>
    </source>
</evidence>
<dbReference type="Pfam" id="PF14065">
    <property type="entry name" value="Pvc16_N"/>
    <property type="match status" value="1"/>
</dbReference>
<name>A0ABW9QY54_9ACTN</name>
<keyword evidence="3" id="KW-1185">Reference proteome</keyword>
<organism evidence="2 3">
    <name type="scientific">Acidiferrimicrobium australe</name>
    <dbReference type="NCBI Taxonomy" id="2664430"/>
    <lineage>
        <taxon>Bacteria</taxon>
        <taxon>Bacillati</taxon>
        <taxon>Actinomycetota</taxon>
        <taxon>Acidimicrobiia</taxon>
        <taxon>Acidimicrobiales</taxon>
        <taxon>Acidimicrobiaceae</taxon>
        <taxon>Acidiferrimicrobium</taxon>
    </lineage>
</organism>
<reference evidence="2 3" key="1">
    <citation type="submission" date="2019-11" db="EMBL/GenBank/DDBJ databases">
        <title>Acidiferrimicrobium australis gen. nov., sp. nov., an acidophilic and obligately heterotrophic, member of the Actinobacteria that catalyses dissimilatory oxido- reduction of iron isolated from metal-rich acidic water in Chile.</title>
        <authorList>
            <person name="Gonzalez D."/>
            <person name="Huber K."/>
            <person name="Hedrich S."/>
            <person name="Rojas-Villalobos C."/>
            <person name="Quatrini R."/>
            <person name="Dinamarca M.A."/>
            <person name="Schwarz A."/>
            <person name="Canales C."/>
            <person name="Nancucheo I."/>
        </authorList>
    </citation>
    <scope>NUCLEOTIDE SEQUENCE [LARGE SCALE GENOMIC DNA]</scope>
    <source>
        <strain evidence="2 3">USS-CCA1</strain>
    </source>
</reference>
<feature type="non-terminal residue" evidence="2">
    <location>
        <position position="219"/>
    </location>
</feature>
<proteinExistence type="predicted"/>
<sequence>MIQHVDRALERLLRLSPALGESLVDISFDAPDRTWGAARTRPTVNAFLWEISRNPMYRSAGVQLLRDVDSGAVVGRRPVTPVVDLHYMLTAWTTEKRDEHQLLGALVECVLAHQELPDGVLPEPLAGKKCRVQLAPHEKRPPGEFWSALDGRLRPGVQLEISIPLEVFSWTPMAPPPTSVAVSASRLPEPAGPDEPGRAILARRRANGAVVMEGRTAPP</sequence>
<dbReference type="InterPro" id="IPR025351">
    <property type="entry name" value="Pvc16_N"/>
</dbReference>